<reference evidence="1 2" key="1">
    <citation type="submission" date="2023-06" db="EMBL/GenBank/DDBJ databases">
        <authorList>
            <person name="Ham H."/>
            <person name="Park D.S."/>
        </authorList>
    </citation>
    <scope>NUCLEOTIDE SEQUENCE [LARGE SCALE GENOMIC DNA]</scope>
    <source>
        <strain evidence="1 2">KACC 17005</strain>
    </source>
</reference>
<evidence type="ECO:0000313" key="2">
    <source>
        <dbReference type="Proteomes" id="UP001242732"/>
    </source>
</evidence>
<dbReference type="EMBL" id="CP127363">
    <property type="protein sequence ID" value="WIY48936.1"/>
    <property type="molecule type" value="Genomic_DNA"/>
</dbReference>
<protein>
    <submittedName>
        <fullName evidence="1">Uncharacterized protein</fullName>
    </submittedName>
</protein>
<dbReference type="Proteomes" id="UP001242732">
    <property type="component" value="Chromosome"/>
</dbReference>
<keyword evidence="2" id="KW-1185">Reference proteome</keyword>
<name>A0ABY9APS0_PARCI</name>
<sequence>MHPIEAVHALLDIGPHTPADEVVMAVERGVAAVHGKPWQELGALLAAMRHSIGLLPDHPEQARLLAHIDEAVQGSGLTREQWRRVEQIQTLMLQARQFR</sequence>
<dbReference type="GeneID" id="79789895"/>
<dbReference type="RefSeq" id="WP_133246143.1">
    <property type="nucleotide sequence ID" value="NZ_CP023687.1"/>
</dbReference>
<organism evidence="1 2">
    <name type="scientific">Paracidovorax citrulli</name>
    <name type="common">Acidovorax citrulli</name>
    <dbReference type="NCBI Taxonomy" id="80869"/>
    <lineage>
        <taxon>Bacteria</taxon>
        <taxon>Pseudomonadati</taxon>
        <taxon>Pseudomonadota</taxon>
        <taxon>Betaproteobacteria</taxon>
        <taxon>Burkholderiales</taxon>
        <taxon>Comamonadaceae</taxon>
        <taxon>Paracidovorax</taxon>
    </lineage>
</organism>
<accession>A0ABY9APS0</accession>
<proteinExistence type="predicted"/>
<evidence type="ECO:0000313" key="1">
    <source>
        <dbReference type="EMBL" id="WIY48936.1"/>
    </source>
</evidence>
<gene>
    <name evidence="1" type="ORF">QRO08_24500</name>
</gene>